<sequence length="772" mass="87330">MADGQSPQATALAEQHRPHQQHPLHSSSGVLYLSDDEIAQFIDEMDQNHDGLVEYSDIKKKLDELHDELVGPDDAQDSANRHNFLRSLMVAGESIPESQTDSFTRDQFTQIVRGWNIPSLKQMEKEEDDERSYFSSRRIFGWRRVRAYLSVQGPKIAFLAFVVAMELAFGLWQLIKYQTVHKYRAALGWGVVMSKTNAGMLYATFFFLILSMSRYFSTFVKRWYLASRYTSVLFTHEFHITMSCIGLLQATLHALGHLAAGTFRHGSNPKYQDAVAVLFGPDAVPRTYTDYIRSLPGWTGLVGIGMFYLLSLLSIPQVRRWNYELFQLGHLLMFPIIGLMMAHGTAALLQWPMFGYFLAFPTLLVIIERTVRVSLGFVRTDAMVEALDDATVEIVATLPRERMWRYRAGQYVLVQVPAISFFEWHPFTVSFRRGSQISLHVKAGGNWTRRLCELAGKTSKIQVGINGPFGAPAQHFYDFDQSMIIGAGIGVTPFAGILADLQHKDDLDHGGPDRHQTKCHGSNVRDRGQEAKNEFVTPPTTASGADAVASFGTPVSGDDTMAPSEQGGNTSNTVHINSGPASNIEQDINFQSCRRIDFHWMVRNRNSLLWFANLLNEVSQSQIWHHDHEVRPHLDIRINTHITAKHKTISTHVYRWLLEMHRTNRRPESLFTGLLNPTHFGRPDFDKIFDEHYRDMCKLQIAKNSIGVGADGSRGTLDAGRSNEKDKTLKVGVFYCGAPAVGEILADKCAELTARSRYDGNRIQYRFMIEIF</sequence>
<evidence type="ECO:0000313" key="1">
    <source>
        <dbReference type="EMBL" id="KAJ3498196.1"/>
    </source>
</evidence>
<comment type="caution">
    <text evidence="1">The sequence shown here is derived from an EMBL/GenBank/DDBJ whole genome shotgun (WGS) entry which is preliminary data.</text>
</comment>
<protein>
    <submittedName>
        <fullName evidence="1">Uncharacterized protein</fullName>
    </submittedName>
</protein>
<accession>A0ACC1R5H8</accession>
<proteinExistence type="predicted"/>
<gene>
    <name evidence="1" type="ORF">NLG97_g1314</name>
</gene>
<name>A0ACC1R5H8_9HYPO</name>
<dbReference type="Proteomes" id="UP001148737">
    <property type="component" value="Unassembled WGS sequence"/>
</dbReference>
<evidence type="ECO:0000313" key="2">
    <source>
        <dbReference type="Proteomes" id="UP001148737"/>
    </source>
</evidence>
<keyword evidence="2" id="KW-1185">Reference proteome</keyword>
<reference evidence="1" key="1">
    <citation type="submission" date="2022-07" db="EMBL/GenBank/DDBJ databases">
        <title>Genome Sequence of Lecanicillium saksenae.</title>
        <authorList>
            <person name="Buettner E."/>
        </authorList>
    </citation>
    <scope>NUCLEOTIDE SEQUENCE</scope>
    <source>
        <strain evidence="1">VT-O1</strain>
    </source>
</reference>
<organism evidence="1 2">
    <name type="scientific">Lecanicillium saksenae</name>
    <dbReference type="NCBI Taxonomy" id="468837"/>
    <lineage>
        <taxon>Eukaryota</taxon>
        <taxon>Fungi</taxon>
        <taxon>Dikarya</taxon>
        <taxon>Ascomycota</taxon>
        <taxon>Pezizomycotina</taxon>
        <taxon>Sordariomycetes</taxon>
        <taxon>Hypocreomycetidae</taxon>
        <taxon>Hypocreales</taxon>
        <taxon>Cordycipitaceae</taxon>
        <taxon>Lecanicillium</taxon>
    </lineage>
</organism>
<dbReference type="EMBL" id="JANAKD010000064">
    <property type="protein sequence ID" value="KAJ3498196.1"/>
    <property type="molecule type" value="Genomic_DNA"/>
</dbReference>